<proteinExistence type="predicted"/>
<dbReference type="RefSeq" id="WP_119367104.1">
    <property type="nucleotide sequence ID" value="NZ_QXDJ01000003.1"/>
</dbReference>
<organism evidence="1 2">
    <name type="scientific">Clostridium chromiireducens</name>
    <dbReference type="NCBI Taxonomy" id="225345"/>
    <lineage>
        <taxon>Bacteria</taxon>
        <taxon>Bacillati</taxon>
        <taxon>Bacillota</taxon>
        <taxon>Clostridia</taxon>
        <taxon>Eubacteriales</taxon>
        <taxon>Clostridiaceae</taxon>
        <taxon>Clostridium</taxon>
    </lineage>
</organism>
<name>A0A399IP25_9CLOT</name>
<evidence type="ECO:0000313" key="1">
    <source>
        <dbReference type="EMBL" id="RII34337.1"/>
    </source>
</evidence>
<dbReference type="EMBL" id="QXDJ01000003">
    <property type="protein sequence ID" value="RII34337.1"/>
    <property type="molecule type" value="Genomic_DNA"/>
</dbReference>
<evidence type="ECO:0000313" key="2">
    <source>
        <dbReference type="Proteomes" id="UP000265930"/>
    </source>
</evidence>
<protein>
    <submittedName>
        <fullName evidence="1">Uncharacterized protein</fullName>
    </submittedName>
</protein>
<sequence>MNKALKLIVAEVLVYSKERRILKKKDQFKLTIESCNKKGIRVPSYSTFARVRSSILEESFKSNVKLESLLEILKEAKGSSKNSTS</sequence>
<accession>A0A399IP25</accession>
<reference evidence="1 2" key="1">
    <citation type="submission" date="2018-08" db="EMBL/GenBank/DDBJ databases">
        <title>Genome of Clostridium chromiireducens C1, DSM12136.</title>
        <authorList>
            <person name="Xing M."/>
            <person name="Wei Y."/>
            <person name="Ang E.L."/>
            <person name="Zhao H."/>
            <person name="Zhang Y."/>
        </authorList>
    </citation>
    <scope>NUCLEOTIDE SEQUENCE [LARGE SCALE GENOMIC DNA]</scope>
    <source>
        <strain evidence="1 2">C1</strain>
    </source>
</reference>
<comment type="caution">
    <text evidence="1">The sequence shown here is derived from an EMBL/GenBank/DDBJ whole genome shotgun (WGS) entry which is preliminary data.</text>
</comment>
<dbReference type="AlphaFoldDB" id="A0A399IP25"/>
<gene>
    <name evidence="1" type="ORF">D2A34_14430</name>
</gene>
<dbReference type="Proteomes" id="UP000265930">
    <property type="component" value="Unassembled WGS sequence"/>
</dbReference>